<dbReference type="OrthoDB" id="2933774at2"/>
<protein>
    <recommendedName>
        <fullName evidence="4">DUF3784 domain-containing protein</fullName>
    </recommendedName>
</protein>
<evidence type="ECO:0000256" key="1">
    <source>
        <dbReference type="SAM" id="Phobius"/>
    </source>
</evidence>
<reference evidence="2 3" key="1">
    <citation type="journal article" date="2011" name="J. Bacteriol.">
        <title>Complete genome sequence of the Thermophilic Bacterium Exiguobacterium sp. AT1b.</title>
        <authorList>
            <person name="Vishnivetskaya T.A."/>
            <person name="Lucas S."/>
            <person name="Copeland A."/>
            <person name="Lapidus A."/>
            <person name="Glavina Del Rio T."/>
            <person name="Dalin E."/>
            <person name="Tice H."/>
            <person name="Bruce D.C."/>
            <person name="Goodwin L.A."/>
            <person name="Pitluck S."/>
            <person name="Saunders E."/>
            <person name="Brettin T."/>
            <person name="Detter C."/>
            <person name="Han C."/>
            <person name="Larimer F."/>
            <person name="Land M.L."/>
            <person name="Hauser L.J."/>
            <person name="Kyrpides N.C."/>
            <person name="Ovchinnikova G."/>
            <person name="Kathariou S."/>
            <person name="Ramaley R.F."/>
            <person name="Rodrigues D.F."/>
            <person name="Hendrix C."/>
            <person name="Richardson P."/>
            <person name="Tiedje J.M."/>
        </authorList>
    </citation>
    <scope>NUCLEOTIDE SEQUENCE [LARGE SCALE GENOMIC DNA]</scope>
    <source>
        <strain evidence="3">ATCC BAA-1283 / AT1b</strain>
    </source>
</reference>
<keyword evidence="1" id="KW-0472">Membrane</keyword>
<accession>C4L5F5</accession>
<dbReference type="Proteomes" id="UP000000716">
    <property type="component" value="Chromosome"/>
</dbReference>
<name>C4L5F5_EXISA</name>
<dbReference type="RefSeq" id="WP_012726889.1">
    <property type="nucleotide sequence ID" value="NC_012673.1"/>
</dbReference>
<feature type="transmembrane region" description="Helical" evidence="1">
    <location>
        <begin position="6"/>
        <end position="26"/>
    </location>
</feature>
<dbReference type="HOGENOM" id="CLU_2314523_0_0_9"/>
<feature type="transmembrane region" description="Helical" evidence="1">
    <location>
        <begin position="74"/>
        <end position="95"/>
    </location>
</feature>
<keyword evidence="1" id="KW-1133">Transmembrane helix</keyword>
<organism evidence="2 3">
    <name type="scientific">Exiguobacterium sp. (strain ATCC BAA-1283 / AT1b)</name>
    <dbReference type="NCBI Taxonomy" id="360911"/>
    <lineage>
        <taxon>Bacteria</taxon>
        <taxon>Bacillati</taxon>
        <taxon>Bacillota</taxon>
        <taxon>Bacilli</taxon>
        <taxon>Bacillales</taxon>
        <taxon>Bacillales Family XII. Incertae Sedis</taxon>
        <taxon>Exiguobacterium</taxon>
    </lineage>
</organism>
<evidence type="ECO:0008006" key="4">
    <source>
        <dbReference type="Google" id="ProtNLM"/>
    </source>
</evidence>
<gene>
    <name evidence="2" type="ordered locus">EAT1b_0841</name>
</gene>
<keyword evidence="3" id="KW-1185">Reference proteome</keyword>
<proteinExistence type="predicted"/>
<feature type="transmembrane region" description="Helical" evidence="1">
    <location>
        <begin position="47"/>
        <end position="68"/>
    </location>
</feature>
<keyword evidence="1" id="KW-0812">Transmembrane</keyword>
<dbReference type="AlphaFoldDB" id="C4L5F5"/>
<dbReference type="KEGG" id="eat:EAT1b_0841"/>
<sequence length="99" mass="11309">MDQVLLYGILVLIVGVIVSELYKANFERKIESQDERGRQIALKVKSISYSMLSIGVYVGVALVAIFQVFDQYNFIYFVMLVFFIQSIGSSIYLAVIRRT</sequence>
<evidence type="ECO:0000313" key="3">
    <source>
        <dbReference type="Proteomes" id="UP000000716"/>
    </source>
</evidence>
<dbReference type="STRING" id="360911.EAT1b_0841"/>
<evidence type="ECO:0000313" key="2">
    <source>
        <dbReference type="EMBL" id="ACQ69770.1"/>
    </source>
</evidence>
<dbReference type="EMBL" id="CP001615">
    <property type="protein sequence ID" value="ACQ69770.1"/>
    <property type="molecule type" value="Genomic_DNA"/>
</dbReference>